<gene>
    <name evidence="1" type="ORF">METZ01_LOCUS97324</name>
</gene>
<protein>
    <recommendedName>
        <fullName evidence="2">PKD domain-containing protein</fullName>
    </recommendedName>
</protein>
<evidence type="ECO:0008006" key="2">
    <source>
        <dbReference type="Google" id="ProtNLM"/>
    </source>
</evidence>
<evidence type="ECO:0000313" key="1">
    <source>
        <dbReference type="EMBL" id="SVA44470.1"/>
    </source>
</evidence>
<organism evidence="1">
    <name type="scientific">marine metagenome</name>
    <dbReference type="NCBI Taxonomy" id="408172"/>
    <lineage>
        <taxon>unclassified sequences</taxon>
        <taxon>metagenomes</taxon>
        <taxon>ecological metagenomes</taxon>
    </lineage>
</organism>
<dbReference type="EMBL" id="UINC01009953">
    <property type="protein sequence ID" value="SVA44470.1"/>
    <property type="molecule type" value="Genomic_DNA"/>
</dbReference>
<sequence length="292" mass="32015">MVERDLRVAGTIWVVGCLVGLAASSPLAAQNSRIPSPVNENPLRPRGQNVIPVYDGWFQNSDGSYTLCFGYFNLNTEASLDIALGPENRIEPSQYDGMQPTHFDPVPAPTLTSRYRHHWCVFSVTVPDDFGTGDIVWTVTSQGDELAATGSLVPVYILDEPISIGRAAVAPFLSLEENGPELQGRRGLWSGPRTVRANEPLPLTAWIEHAEPGTWLGWTKHQGPGEVTFAEPEIRLDVAEGPATTTASFSQPGNYVVRVQAINDTESSRNPTYGFEFHCCWTNGYVQVEVVE</sequence>
<dbReference type="AlphaFoldDB" id="A0A381VW04"/>
<accession>A0A381VW04</accession>
<reference evidence="1" key="1">
    <citation type="submission" date="2018-05" db="EMBL/GenBank/DDBJ databases">
        <authorList>
            <person name="Lanie J.A."/>
            <person name="Ng W.-L."/>
            <person name="Kazmierczak K.M."/>
            <person name="Andrzejewski T.M."/>
            <person name="Davidsen T.M."/>
            <person name="Wayne K.J."/>
            <person name="Tettelin H."/>
            <person name="Glass J.I."/>
            <person name="Rusch D."/>
            <person name="Podicherti R."/>
            <person name="Tsui H.-C.T."/>
            <person name="Winkler M.E."/>
        </authorList>
    </citation>
    <scope>NUCLEOTIDE SEQUENCE</scope>
</reference>
<name>A0A381VW04_9ZZZZ</name>
<proteinExistence type="predicted"/>